<feature type="non-terminal residue" evidence="1">
    <location>
        <position position="1"/>
    </location>
</feature>
<dbReference type="PANTHER" id="PTHR13017">
    <property type="entry name" value="5-FORMYLTETRAHYDROFOLATE CYCLO-LIGASE-RELATED"/>
    <property type="match status" value="1"/>
</dbReference>
<dbReference type="KEGG" id="smo:SELMODRAFT_56118"/>
<dbReference type="Gene3D" id="3.40.50.10420">
    <property type="entry name" value="NagB/RpiA/CoA transferase-like"/>
    <property type="match status" value="1"/>
</dbReference>
<dbReference type="AlphaFoldDB" id="D8RLR8"/>
<dbReference type="PANTHER" id="PTHR13017:SF0">
    <property type="entry name" value="METHENYLTETRAHYDROFOLATE SYNTHASE DOMAIN-CONTAINING PROTEIN"/>
    <property type="match status" value="1"/>
</dbReference>
<name>D8RLR8_SELML</name>
<protein>
    <recommendedName>
        <fullName evidence="3">5-formyltetrahydrofolate cyclo-ligase</fullName>
    </recommendedName>
</protein>
<keyword evidence="2" id="KW-1185">Reference proteome</keyword>
<dbReference type="SUPFAM" id="SSF100950">
    <property type="entry name" value="NagB/RpiA/CoA transferase-like"/>
    <property type="match status" value="1"/>
</dbReference>
<accession>D8RLR8</accession>
<feature type="non-terminal residue" evidence="1">
    <location>
        <position position="258"/>
    </location>
</feature>
<dbReference type="InParanoid" id="D8RLR8"/>
<dbReference type="InterPro" id="IPR037171">
    <property type="entry name" value="NagB/RpiA_transferase-like"/>
</dbReference>
<dbReference type="STRING" id="88036.D8RLR8"/>
<dbReference type="HOGENOM" id="CLU_031500_2_0_1"/>
<sequence length="258" mass="28951">DEKPGAWKWGIRKRMWDLIEKKGIALMPRPVHNTIPNFRGAGKAADKVLLLPEYRGAQFVSVCPDAPQRQVRFITLRHMKVLLVPPPGLKKGFYAVVSPTYLSFYKMRETSARIGTPLLGKELGLESDFRVDILVIGSVAVDPGTGARVGVGHGTEELAYALLRHKKIIDESTLVVTTVHDKQLVNDIPVDKLLPYDLPVDIVCTPNYIYHTNTKIPKPTGIYWDVLLPDKYLRVNVLRELREKIGQETGEKPKLAPT</sequence>
<gene>
    <name evidence="1" type="ORF">SELMODRAFT_56118</name>
</gene>
<organism evidence="2">
    <name type="scientific">Selaginella moellendorffii</name>
    <name type="common">Spikemoss</name>
    <dbReference type="NCBI Taxonomy" id="88036"/>
    <lineage>
        <taxon>Eukaryota</taxon>
        <taxon>Viridiplantae</taxon>
        <taxon>Streptophyta</taxon>
        <taxon>Embryophyta</taxon>
        <taxon>Tracheophyta</taxon>
        <taxon>Lycopodiopsida</taxon>
        <taxon>Selaginellales</taxon>
        <taxon>Selaginellaceae</taxon>
        <taxon>Selaginella</taxon>
    </lineage>
</organism>
<dbReference type="eggNOG" id="KOG4410">
    <property type="taxonomic scope" value="Eukaryota"/>
</dbReference>
<reference evidence="1 2" key="1">
    <citation type="journal article" date="2011" name="Science">
        <title>The Selaginella genome identifies genetic changes associated with the evolution of vascular plants.</title>
        <authorList>
            <person name="Banks J.A."/>
            <person name="Nishiyama T."/>
            <person name="Hasebe M."/>
            <person name="Bowman J.L."/>
            <person name="Gribskov M."/>
            <person name="dePamphilis C."/>
            <person name="Albert V.A."/>
            <person name="Aono N."/>
            <person name="Aoyama T."/>
            <person name="Ambrose B.A."/>
            <person name="Ashton N.W."/>
            <person name="Axtell M.J."/>
            <person name="Barker E."/>
            <person name="Barker M.S."/>
            <person name="Bennetzen J.L."/>
            <person name="Bonawitz N.D."/>
            <person name="Chapple C."/>
            <person name="Cheng C."/>
            <person name="Correa L.G."/>
            <person name="Dacre M."/>
            <person name="DeBarry J."/>
            <person name="Dreyer I."/>
            <person name="Elias M."/>
            <person name="Engstrom E.M."/>
            <person name="Estelle M."/>
            <person name="Feng L."/>
            <person name="Finet C."/>
            <person name="Floyd S.K."/>
            <person name="Frommer W.B."/>
            <person name="Fujita T."/>
            <person name="Gramzow L."/>
            <person name="Gutensohn M."/>
            <person name="Harholt J."/>
            <person name="Hattori M."/>
            <person name="Heyl A."/>
            <person name="Hirai T."/>
            <person name="Hiwatashi Y."/>
            <person name="Ishikawa M."/>
            <person name="Iwata M."/>
            <person name="Karol K.G."/>
            <person name="Koehler B."/>
            <person name="Kolukisaoglu U."/>
            <person name="Kubo M."/>
            <person name="Kurata T."/>
            <person name="Lalonde S."/>
            <person name="Li K."/>
            <person name="Li Y."/>
            <person name="Litt A."/>
            <person name="Lyons E."/>
            <person name="Manning G."/>
            <person name="Maruyama T."/>
            <person name="Michael T.P."/>
            <person name="Mikami K."/>
            <person name="Miyazaki S."/>
            <person name="Morinaga S."/>
            <person name="Murata T."/>
            <person name="Mueller-Roeber B."/>
            <person name="Nelson D.R."/>
            <person name="Obara M."/>
            <person name="Oguri Y."/>
            <person name="Olmstead R.G."/>
            <person name="Onodera N."/>
            <person name="Petersen B.L."/>
            <person name="Pils B."/>
            <person name="Prigge M."/>
            <person name="Rensing S.A."/>
            <person name="Riano-Pachon D.M."/>
            <person name="Roberts A.W."/>
            <person name="Sato Y."/>
            <person name="Scheller H.V."/>
            <person name="Schulz B."/>
            <person name="Schulz C."/>
            <person name="Shakirov E.V."/>
            <person name="Shibagaki N."/>
            <person name="Shinohara N."/>
            <person name="Shippen D.E."/>
            <person name="Soerensen I."/>
            <person name="Sotooka R."/>
            <person name="Sugimoto N."/>
            <person name="Sugita M."/>
            <person name="Sumikawa N."/>
            <person name="Tanurdzic M."/>
            <person name="Theissen G."/>
            <person name="Ulvskov P."/>
            <person name="Wakazuki S."/>
            <person name="Weng J.K."/>
            <person name="Willats W.W."/>
            <person name="Wipf D."/>
            <person name="Wolf P.G."/>
            <person name="Yang L."/>
            <person name="Zimmer A.D."/>
            <person name="Zhu Q."/>
            <person name="Mitros T."/>
            <person name="Hellsten U."/>
            <person name="Loque D."/>
            <person name="Otillar R."/>
            <person name="Salamov A."/>
            <person name="Schmutz J."/>
            <person name="Shapiro H."/>
            <person name="Lindquist E."/>
            <person name="Lucas S."/>
            <person name="Rokhsar D."/>
            <person name="Grigoriev I.V."/>
        </authorList>
    </citation>
    <scope>NUCLEOTIDE SEQUENCE [LARGE SCALE GENOMIC DNA]</scope>
</reference>
<dbReference type="InterPro" id="IPR002698">
    <property type="entry name" value="FTHF_cligase"/>
</dbReference>
<proteinExistence type="predicted"/>
<evidence type="ECO:0008006" key="3">
    <source>
        <dbReference type="Google" id="ProtNLM"/>
    </source>
</evidence>
<dbReference type="InterPro" id="IPR024185">
    <property type="entry name" value="FTHF_cligase-like_sf"/>
</dbReference>
<dbReference type="Proteomes" id="UP000001514">
    <property type="component" value="Unassembled WGS sequence"/>
</dbReference>
<evidence type="ECO:0000313" key="1">
    <source>
        <dbReference type="EMBL" id="EFJ26970.1"/>
    </source>
</evidence>
<dbReference type="Gramene" id="EFJ26970">
    <property type="protein sequence ID" value="EFJ26970"/>
    <property type="gene ID" value="SELMODRAFT_56118"/>
</dbReference>
<dbReference type="Pfam" id="PF01812">
    <property type="entry name" value="5-FTHF_cyc-lig"/>
    <property type="match status" value="1"/>
</dbReference>
<evidence type="ECO:0000313" key="2">
    <source>
        <dbReference type="Proteomes" id="UP000001514"/>
    </source>
</evidence>
<dbReference type="EMBL" id="GL377583">
    <property type="protein sequence ID" value="EFJ26970.1"/>
    <property type="molecule type" value="Genomic_DNA"/>
</dbReference>
<dbReference type="GO" id="GO:0005737">
    <property type="term" value="C:cytoplasm"/>
    <property type="evidence" value="ECO:0000318"/>
    <property type="project" value="GO_Central"/>
</dbReference>